<gene>
    <name evidence="1" type="ORF">D8S85_01755</name>
</gene>
<protein>
    <submittedName>
        <fullName evidence="1">Uncharacterized protein</fullName>
    </submittedName>
</protein>
<evidence type="ECO:0000313" key="1">
    <source>
        <dbReference type="EMBL" id="AZS28399.1"/>
    </source>
</evidence>
<reference evidence="1 2" key="1">
    <citation type="submission" date="2018-10" db="EMBL/GenBank/DDBJ databases">
        <title>Butyricimonas faecalis sp. nov., isolated from human faeces and emended description of the genus Butyricimonas.</title>
        <authorList>
            <person name="Le Roy T."/>
            <person name="Van der Smissen P."/>
            <person name="Paquot A."/>
            <person name="Delzenne N."/>
            <person name="Muccioli G."/>
            <person name="Collet J.-F."/>
            <person name="Cani P.D."/>
        </authorList>
    </citation>
    <scope>NUCLEOTIDE SEQUENCE [LARGE SCALE GENOMIC DNA]</scope>
    <source>
        <strain evidence="1 2">H184</strain>
    </source>
</reference>
<accession>A0A3Q9IRJ7</accession>
<proteinExistence type="predicted"/>
<keyword evidence="2" id="KW-1185">Reference proteome</keyword>
<dbReference type="EMBL" id="CP032819">
    <property type="protein sequence ID" value="AZS28399.1"/>
    <property type="molecule type" value="Genomic_DNA"/>
</dbReference>
<dbReference type="KEGG" id="buy:D8S85_01755"/>
<name>A0A3Q9IRJ7_9BACT</name>
<sequence length="84" mass="9951">MEIIPLIRCSAVVQPLLKRYGMVQLRVNVECSLSIWYYLGLFTALFELEFNKKKGVLICCKLAYKFQLMNSPKAMTRYFFFRII</sequence>
<dbReference type="Proteomes" id="UP000270673">
    <property type="component" value="Chromosome"/>
</dbReference>
<organism evidence="1 2">
    <name type="scientific">Butyricimonas faecalis</name>
    <dbReference type="NCBI Taxonomy" id="2093856"/>
    <lineage>
        <taxon>Bacteria</taxon>
        <taxon>Pseudomonadati</taxon>
        <taxon>Bacteroidota</taxon>
        <taxon>Bacteroidia</taxon>
        <taxon>Bacteroidales</taxon>
        <taxon>Odoribacteraceae</taxon>
        <taxon>Butyricimonas</taxon>
    </lineage>
</organism>
<dbReference type="AlphaFoldDB" id="A0A3Q9IRJ7"/>
<evidence type="ECO:0000313" key="2">
    <source>
        <dbReference type="Proteomes" id="UP000270673"/>
    </source>
</evidence>